<evidence type="ECO:0000259" key="2">
    <source>
        <dbReference type="Pfam" id="PF02698"/>
    </source>
</evidence>
<evidence type="ECO:0000256" key="1">
    <source>
        <dbReference type="SAM" id="Phobius"/>
    </source>
</evidence>
<dbReference type="InterPro" id="IPR051599">
    <property type="entry name" value="Cell_Envelope_Assoc"/>
</dbReference>
<keyword evidence="1" id="KW-0472">Membrane</keyword>
<feature type="transmembrane region" description="Helical" evidence="1">
    <location>
        <begin position="143"/>
        <end position="163"/>
    </location>
</feature>
<dbReference type="Gene3D" id="3.40.50.620">
    <property type="entry name" value="HUPs"/>
    <property type="match status" value="1"/>
</dbReference>
<feature type="domain" description="DUF218" evidence="2">
    <location>
        <begin position="171"/>
        <end position="320"/>
    </location>
</feature>
<gene>
    <name evidence="3" type="ORF">OIT44_07360</name>
</gene>
<keyword evidence="1" id="KW-0812">Transmembrane</keyword>
<feature type="transmembrane region" description="Helical" evidence="1">
    <location>
        <begin position="328"/>
        <end position="349"/>
    </location>
</feature>
<keyword evidence="1" id="KW-1133">Transmembrane helix</keyword>
<dbReference type="Proteomes" id="UP001526225">
    <property type="component" value="Unassembled WGS sequence"/>
</dbReference>
<dbReference type="Pfam" id="PF02698">
    <property type="entry name" value="DUF218"/>
    <property type="match status" value="1"/>
</dbReference>
<dbReference type="PANTHER" id="PTHR30336:SF18">
    <property type="entry name" value="MEMBRANE PROTEIN"/>
    <property type="match status" value="1"/>
</dbReference>
<dbReference type="EMBL" id="JAOZFE010000013">
    <property type="protein sequence ID" value="MCW0953866.1"/>
    <property type="molecule type" value="Genomic_DNA"/>
</dbReference>
<feature type="transmembrane region" description="Helical" evidence="1">
    <location>
        <begin position="61"/>
        <end position="94"/>
    </location>
</feature>
<feature type="transmembrane region" description="Helical" evidence="1">
    <location>
        <begin position="6"/>
        <end position="24"/>
    </location>
</feature>
<proteinExistence type="predicted"/>
<protein>
    <submittedName>
        <fullName evidence="3">YdcF family protein</fullName>
    </submittedName>
</protein>
<dbReference type="InterPro" id="IPR014729">
    <property type="entry name" value="Rossmann-like_a/b/a_fold"/>
</dbReference>
<dbReference type="PANTHER" id="PTHR30336">
    <property type="entry name" value="INNER MEMBRANE PROTEIN, PROBABLE PERMEASE"/>
    <property type="match status" value="1"/>
</dbReference>
<evidence type="ECO:0000313" key="4">
    <source>
        <dbReference type="Proteomes" id="UP001526225"/>
    </source>
</evidence>
<organism evidence="3 4">
    <name type="scientific">Weissella ceti</name>
    <dbReference type="NCBI Taxonomy" id="759620"/>
    <lineage>
        <taxon>Bacteria</taxon>
        <taxon>Bacillati</taxon>
        <taxon>Bacillota</taxon>
        <taxon>Bacilli</taxon>
        <taxon>Lactobacillales</taxon>
        <taxon>Lactobacillaceae</taxon>
        <taxon>Weissella</taxon>
    </lineage>
</organism>
<dbReference type="InterPro" id="IPR003848">
    <property type="entry name" value="DUF218"/>
</dbReference>
<name>A0ABT3E623_9LACO</name>
<sequence length="354" mass="39565">MYPFIPYALVISVFVTCIALYMSYRSNKVRLLNGMLLTFLLGEVGLLTIVALTALNNPQVTMLFVLLFLVIFIPIIIVMSWAGVLLLINAFFVLRKESHSLGNLLTLFLGIGILLLPVILNLFDALFPYWLAQGIRSLTGALIGYFIFWLISFVMSFILYVLFRPKYNQAYIIVLGAGLINGREVSGLLASRIKRAMQFADKQEQKGNSRPILIMSGGQGADEALPEGEAMRQYAIDQGYPTDLVIAEKESTTTYENMLFSKAIIEEKGLPLNNGLFCTSDYHVFRAAGYALRVGLKIDGIGAKTKNYFVYNAFIREYIAILANHKKFHAISLALIAISIISLSIFMGYTTNWQ</sequence>
<comment type="caution">
    <text evidence="3">The sequence shown here is derived from an EMBL/GenBank/DDBJ whole genome shotgun (WGS) entry which is preliminary data.</text>
</comment>
<feature type="transmembrane region" description="Helical" evidence="1">
    <location>
        <begin position="36"/>
        <end position="55"/>
    </location>
</feature>
<accession>A0ABT3E623</accession>
<keyword evidence="4" id="KW-1185">Reference proteome</keyword>
<feature type="transmembrane region" description="Helical" evidence="1">
    <location>
        <begin position="101"/>
        <end position="123"/>
    </location>
</feature>
<dbReference type="CDD" id="cd06259">
    <property type="entry name" value="YdcF-like"/>
    <property type="match status" value="1"/>
</dbReference>
<dbReference type="RefSeq" id="WP_213409504.1">
    <property type="nucleotide sequence ID" value="NZ_CP074441.1"/>
</dbReference>
<evidence type="ECO:0000313" key="3">
    <source>
        <dbReference type="EMBL" id="MCW0953866.1"/>
    </source>
</evidence>
<reference evidence="3 4" key="1">
    <citation type="submission" date="2022-10" db="EMBL/GenBank/DDBJ databases">
        <title>Weissella fermenti sp. nov., isolated from fermented cabbage.</title>
        <authorList>
            <person name="Lee J.K."/>
            <person name="Baek J.H."/>
            <person name="Choi D.G."/>
            <person name="Kim J.M."/>
            <person name="Jeon C.O."/>
        </authorList>
    </citation>
    <scope>NUCLEOTIDE SEQUENCE [LARGE SCALE GENOMIC DNA]</scope>
    <source>
        <strain evidence="3 4">KACC 18534</strain>
    </source>
</reference>